<protein>
    <submittedName>
        <fullName evidence="1">Uncharacterized protein</fullName>
    </submittedName>
</protein>
<dbReference type="Proteomes" id="UP000217250">
    <property type="component" value="Chromosome"/>
</dbReference>
<sequence length="159" mass="19134">MKGQNNNFGYKSLINNYCWGIINDTLNRYEIDQNILGTHIYMLFDTENPYRRTANKCNIAKTTLSENPFLVVNKKTITLDEIDRVELCTPIGIYYKRENGDTYIAIQLTIRGYTKVYENYYIFLYLYNNTFRKYKILYLSCDELSDKQIKHYMRNRLKY</sequence>
<organism evidence="1 2">
    <name type="scientific">Capnocytophaga gingivalis</name>
    <dbReference type="NCBI Taxonomy" id="1017"/>
    <lineage>
        <taxon>Bacteria</taxon>
        <taxon>Pseudomonadati</taxon>
        <taxon>Bacteroidota</taxon>
        <taxon>Flavobacteriia</taxon>
        <taxon>Flavobacteriales</taxon>
        <taxon>Flavobacteriaceae</taxon>
        <taxon>Capnocytophaga</taxon>
    </lineage>
</organism>
<dbReference type="AlphaFoldDB" id="A0A250FTN5"/>
<dbReference type="OrthoDB" id="1148110at2"/>
<dbReference type="KEGG" id="cgh:CGC50_11855"/>
<dbReference type="RefSeq" id="WP_095910969.1">
    <property type="nucleotide sequence ID" value="NZ_CP022386.1"/>
</dbReference>
<name>A0A250FTN5_9FLAO</name>
<reference evidence="2" key="1">
    <citation type="submission" date="2017-06" db="EMBL/GenBank/DDBJ databases">
        <title>Capnocytophaga spp. assemblies.</title>
        <authorList>
            <person name="Gulvik C.A."/>
        </authorList>
    </citation>
    <scope>NUCLEOTIDE SEQUENCE [LARGE SCALE GENOMIC DNA]</scope>
    <source>
        <strain evidence="2">H1496</strain>
    </source>
</reference>
<gene>
    <name evidence="1" type="ORF">CGC50_11855</name>
</gene>
<proteinExistence type="predicted"/>
<evidence type="ECO:0000313" key="1">
    <source>
        <dbReference type="EMBL" id="ATA87765.1"/>
    </source>
</evidence>
<dbReference type="GeneID" id="84809236"/>
<dbReference type="EMBL" id="CP022386">
    <property type="protein sequence ID" value="ATA87765.1"/>
    <property type="molecule type" value="Genomic_DNA"/>
</dbReference>
<accession>A0A250FTN5</accession>
<evidence type="ECO:0000313" key="2">
    <source>
        <dbReference type="Proteomes" id="UP000217250"/>
    </source>
</evidence>